<evidence type="ECO:0000313" key="1">
    <source>
        <dbReference type="EMBL" id="RKF64265.1"/>
    </source>
</evidence>
<organism evidence="1 2">
    <name type="scientific">Golovinomyces cichoracearum</name>
    <dbReference type="NCBI Taxonomy" id="62708"/>
    <lineage>
        <taxon>Eukaryota</taxon>
        <taxon>Fungi</taxon>
        <taxon>Dikarya</taxon>
        <taxon>Ascomycota</taxon>
        <taxon>Pezizomycotina</taxon>
        <taxon>Leotiomycetes</taxon>
        <taxon>Erysiphales</taxon>
        <taxon>Erysiphaceae</taxon>
        <taxon>Golovinomyces</taxon>
    </lineage>
</organism>
<comment type="caution">
    <text evidence="1">The sequence shown here is derived from an EMBL/GenBank/DDBJ whole genome shotgun (WGS) entry which is preliminary data.</text>
</comment>
<gene>
    <name evidence="1" type="ORF">GcC1_133011</name>
</gene>
<dbReference type="EMBL" id="MCBR01013333">
    <property type="protein sequence ID" value="RKF64265.1"/>
    <property type="molecule type" value="Genomic_DNA"/>
</dbReference>
<sequence>MHNLMIKKRPLPARLLERSPSSVSMKLSSFLMVTPQIRSLNGTPNNRLYPISRSSSLGTITPEIQTQIIFLHIF</sequence>
<proteinExistence type="predicted"/>
<protein>
    <submittedName>
        <fullName evidence="1">Uncharacterized protein</fullName>
    </submittedName>
</protein>
<name>A0A420I3N3_9PEZI</name>
<dbReference type="Proteomes" id="UP000285405">
    <property type="component" value="Unassembled WGS sequence"/>
</dbReference>
<evidence type="ECO:0000313" key="2">
    <source>
        <dbReference type="Proteomes" id="UP000285405"/>
    </source>
</evidence>
<reference evidence="1 2" key="1">
    <citation type="journal article" date="2018" name="BMC Genomics">
        <title>Comparative genome analyses reveal sequence features reflecting distinct modes of host-adaptation between dicot and monocot powdery mildew.</title>
        <authorList>
            <person name="Wu Y."/>
            <person name="Ma X."/>
            <person name="Pan Z."/>
            <person name="Kale S.D."/>
            <person name="Song Y."/>
            <person name="King H."/>
            <person name="Zhang Q."/>
            <person name="Presley C."/>
            <person name="Deng X."/>
            <person name="Wei C.I."/>
            <person name="Xiao S."/>
        </authorList>
    </citation>
    <scope>NUCLEOTIDE SEQUENCE [LARGE SCALE GENOMIC DNA]</scope>
    <source>
        <strain evidence="1">UCSC1</strain>
    </source>
</reference>
<accession>A0A420I3N3</accession>
<dbReference type="AlphaFoldDB" id="A0A420I3N3"/>